<dbReference type="EMBL" id="LJBN01000216">
    <property type="protein sequence ID" value="OOQ82584.1"/>
    <property type="molecule type" value="Genomic_DNA"/>
</dbReference>
<reference evidence="2" key="1">
    <citation type="submission" date="2015-09" db="EMBL/GenBank/DDBJ databases">
        <authorList>
            <person name="Fill T.P."/>
            <person name="Baretta J.F."/>
            <person name="de Almeida L.G."/>
            <person name="Rocha M."/>
            <person name="de Souza D.H."/>
            <person name="Malavazi I."/>
            <person name="Cerdeira L.T."/>
            <person name="Hong H."/>
            <person name="Samborskyy M."/>
            <person name="de Vasconcelos A.T."/>
            <person name="Leadlay P."/>
            <person name="Rodrigues-Filho E."/>
        </authorList>
    </citation>
    <scope>NUCLEOTIDE SEQUENCE [LARGE SCALE GENOMIC DNA]</scope>
    <source>
        <strain evidence="2">LaBioMMi 136</strain>
    </source>
</reference>
<name>A0A1S9RAM2_PENBI</name>
<comment type="caution">
    <text evidence="1">The sequence shown here is derived from an EMBL/GenBank/DDBJ whole genome shotgun (WGS) entry which is preliminary data.</text>
</comment>
<evidence type="ECO:0000313" key="1">
    <source>
        <dbReference type="EMBL" id="OOQ82584.1"/>
    </source>
</evidence>
<accession>A0A1S9RAM2</accession>
<gene>
    <name evidence="1" type="ORF">PEBR_40277</name>
</gene>
<dbReference type="Proteomes" id="UP000190744">
    <property type="component" value="Unassembled WGS sequence"/>
</dbReference>
<evidence type="ECO:0000313" key="2">
    <source>
        <dbReference type="Proteomes" id="UP000190744"/>
    </source>
</evidence>
<dbReference type="AlphaFoldDB" id="A0A1S9RAM2"/>
<proteinExistence type="predicted"/>
<sequence>MCSILSSMEWILESLGARNTVQSYRWSLRSRKQENILADIVWTEYRLSKLAQREKVFEEIIQRQQNKVGAEKGALDMSPVQKEIFLELDQKSWIYLRRWWQLRMSLPDGPVSRGFELHRSNPKWYMHPVLVERCAGEGGCCSRDCGCCAQRVSDFEREHGAGHCVASCGCCRNARGFDLTSDLKNELDVKDESYRLLMLKASTFGLGSSTKGEYCDFSKRSEEEGYKLV</sequence>
<protein>
    <submittedName>
        <fullName evidence="1">Uncharacterized protein</fullName>
    </submittedName>
</protein>
<organism evidence="1 2">
    <name type="scientific">Penicillium brasilianum</name>
    <dbReference type="NCBI Taxonomy" id="104259"/>
    <lineage>
        <taxon>Eukaryota</taxon>
        <taxon>Fungi</taxon>
        <taxon>Dikarya</taxon>
        <taxon>Ascomycota</taxon>
        <taxon>Pezizomycotina</taxon>
        <taxon>Eurotiomycetes</taxon>
        <taxon>Eurotiomycetidae</taxon>
        <taxon>Eurotiales</taxon>
        <taxon>Aspergillaceae</taxon>
        <taxon>Penicillium</taxon>
    </lineage>
</organism>